<name>J9DQC9_EDHAE</name>
<dbReference type="AlphaFoldDB" id="J9DQC9"/>
<dbReference type="OrthoDB" id="10255522at2759"/>
<reference evidence="2" key="2">
    <citation type="submission" date="2015-07" db="EMBL/GenBank/DDBJ databases">
        <title>Contrasting host-pathogen interactions and genome evolution in two generalist and specialist microsporidian pathogens of mosquitoes.</title>
        <authorList>
            <consortium name="The Broad Institute Genomics Platform"/>
            <consortium name="The Broad Institute Genome Sequencing Center for Infectious Disease"/>
            <person name="Cuomo C.A."/>
            <person name="Sanscrainte N.D."/>
            <person name="Goldberg J.M."/>
            <person name="Heiman D."/>
            <person name="Young S."/>
            <person name="Zeng Q."/>
            <person name="Becnel J.J."/>
            <person name="Birren B.W."/>
        </authorList>
    </citation>
    <scope>NUCLEOTIDE SEQUENCE [LARGE SCALE GENOMIC DNA]</scope>
    <source>
        <strain evidence="2">USNM 41457</strain>
    </source>
</reference>
<evidence type="ECO:0000313" key="1">
    <source>
        <dbReference type="EMBL" id="EJW04760.1"/>
    </source>
</evidence>
<gene>
    <name evidence="1" type="ORF">EDEG_01050</name>
</gene>
<organism evidence="1 2">
    <name type="scientific">Edhazardia aedis (strain USNM 41457)</name>
    <name type="common">Microsporidian parasite</name>
    <dbReference type="NCBI Taxonomy" id="1003232"/>
    <lineage>
        <taxon>Eukaryota</taxon>
        <taxon>Fungi</taxon>
        <taxon>Fungi incertae sedis</taxon>
        <taxon>Microsporidia</taxon>
        <taxon>Edhazardia</taxon>
    </lineage>
</organism>
<evidence type="ECO:0000313" key="2">
    <source>
        <dbReference type="Proteomes" id="UP000003163"/>
    </source>
</evidence>
<accession>J9DQC9</accession>
<dbReference type="VEuPathDB" id="MicrosporidiaDB:EDEG_01050"/>
<comment type="caution">
    <text evidence="1">The sequence shown here is derived from an EMBL/GenBank/DDBJ whole genome shotgun (WGS) entry which is preliminary data.</text>
</comment>
<dbReference type="InParanoid" id="J9DQC9"/>
<protein>
    <submittedName>
        <fullName evidence="1">Uncharacterized protein</fullName>
    </submittedName>
</protein>
<sequence>MRFDKFFASFRCCYNSNINPQETSNISSSTEDISTEVVDRNDIVADDDSACEFGVKECIYALKNITEHLEKYVKSDIKSSDVNETVTIKDILILTEILEEVDVMLDKKNTHTNLFPKYVDSHLVEPLFESTYNLYKNMKVQEKIQDRKKFFINLCKNCVKNEMKSLLNFKCKKFSKSFENLKTKILFSPEDLQEIACETNKTSESTSKNPIEHLKLQFSLDFNALIERRTLIMKLKHAIKNIVKECLQPAFKILAIKDYSRNFETLQDKDPNDSSNLKNELLKFLHKNLGNFIDSDAETDGIILTSTDLLINMNNTLKELNQDNLNKNYNASYNKLKILIDNLKTEKDGIIIQSLTDLIDEASIVYHEFELIEKLYDDFCRFREKIKVPFLQFYEIQKVKKSIVELKLLVINKLNTDNVEQSHIKELNCISILFPIRSQLQLYANKYESDLKSGSFSKFLIRLCSLLSQFLESDVEKMDGIKYSKQNLESAILACNIRKRYELIRKKITQITVDIQNILNDDPFHEKYIEIIESIGPKSNFRFILKLFNKFCVFDRLENNADKNFEKDMLEIDEAILYIKN</sequence>
<dbReference type="EMBL" id="AFBI03000014">
    <property type="protein sequence ID" value="EJW04760.1"/>
    <property type="molecule type" value="Genomic_DNA"/>
</dbReference>
<keyword evidence="2" id="KW-1185">Reference proteome</keyword>
<dbReference type="HOGENOM" id="CLU_469305_0_0_1"/>
<proteinExistence type="predicted"/>
<dbReference type="Proteomes" id="UP000003163">
    <property type="component" value="Unassembled WGS sequence"/>
</dbReference>
<reference evidence="1 2" key="1">
    <citation type="submission" date="2011-08" db="EMBL/GenBank/DDBJ databases">
        <authorList>
            <person name="Liu Z.J."/>
            <person name="Shi F.L."/>
            <person name="Lu J.Q."/>
            <person name="Li M."/>
            <person name="Wang Z.L."/>
        </authorList>
    </citation>
    <scope>NUCLEOTIDE SEQUENCE [LARGE SCALE GENOMIC DNA]</scope>
    <source>
        <strain evidence="1 2">USNM 41457</strain>
    </source>
</reference>